<dbReference type="SUPFAM" id="SSF46785">
    <property type="entry name" value="Winged helix' DNA-binding domain"/>
    <property type="match status" value="1"/>
</dbReference>
<dbReference type="InterPro" id="IPR036388">
    <property type="entry name" value="WH-like_DNA-bd_sf"/>
</dbReference>
<dbReference type="GO" id="GO:0045892">
    <property type="term" value="P:negative regulation of DNA-templated transcription"/>
    <property type="evidence" value="ECO:0007669"/>
    <property type="project" value="TreeGrafter"/>
</dbReference>
<dbReference type="Proteomes" id="UP000199494">
    <property type="component" value="Unassembled WGS sequence"/>
</dbReference>
<protein>
    <submittedName>
        <fullName evidence="4">DNA-binding transcriptional regulator, IclR family</fullName>
    </submittedName>
</protein>
<dbReference type="InterPro" id="IPR014757">
    <property type="entry name" value="Tscrpt_reg_IclR_C"/>
</dbReference>
<keyword evidence="5" id="KW-1185">Reference proteome</keyword>
<reference evidence="4 5" key="1">
    <citation type="submission" date="2016-10" db="EMBL/GenBank/DDBJ databases">
        <authorList>
            <person name="de Groot N.N."/>
        </authorList>
    </citation>
    <scope>NUCLEOTIDE SEQUENCE [LARGE SCALE GENOMIC DNA]</scope>
    <source>
        <strain evidence="4 5">CGMCC 4.5506</strain>
    </source>
</reference>
<dbReference type="PROSITE" id="PS51078">
    <property type="entry name" value="ICLR_ED"/>
    <property type="match status" value="1"/>
</dbReference>
<evidence type="ECO:0000313" key="4">
    <source>
        <dbReference type="EMBL" id="SDD60031.1"/>
    </source>
</evidence>
<dbReference type="PROSITE" id="PS51077">
    <property type="entry name" value="HTH_ICLR"/>
    <property type="match status" value="1"/>
</dbReference>
<sequence length="255" mass="27867">MTGTRSGADSARRALEMLFAFTEQKPSASARELAETLDIPVPSVHRYVAMLRDMGLIEEGSRGRYHLTMRVTALSRAARQATPIMDVAEPYMRRLAESIGEAVLLMRMVGGNPVCFHRIETPSRFRLSFEPGQPLPLLRGASVRLLLGALSPEERSHYIDAALSAGALPPVEGKQGLLSQIEKDLARGWAISNEEIDQGVWAASAAVFEEGKVVATLSAPCPIFRMDEERKDLVVDLIRTAAADLSHALSPGYRD</sequence>
<gene>
    <name evidence="4" type="ORF">SAMN05421630_110143</name>
</gene>
<dbReference type="EMBL" id="FMZE01000010">
    <property type="protein sequence ID" value="SDD60031.1"/>
    <property type="molecule type" value="Genomic_DNA"/>
</dbReference>
<dbReference type="GO" id="GO:0003700">
    <property type="term" value="F:DNA-binding transcription factor activity"/>
    <property type="evidence" value="ECO:0007669"/>
    <property type="project" value="TreeGrafter"/>
</dbReference>
<dbReference type="InterPro" id="IPR036390">
    <property type="entry name" value="WH_DNA-bd_sf"/>
</dbReference>
<dbReference type="InterPro" id="IPR005471">
    <property type="entry name" value="Tscrpt_reg_IclR_N"/>
</dbReference>
<proteinExistence type="predicted"/>
<dbReference type="STRING" id="530584.SAMN05421630_110143"/>
<dbReference type="Pfam" id="PF09339">
    <property type="entry name" value="HTH_IclR"/>
    <property type="match status" value="1"/>
</dbReference>
<dbReference type="KEGG" id="pmad:BAY61_17920"/>
<dbReference type="InterPro" id="IPR050707">
    <property type="entry name" value="HTH_MetabolicPath_Reg"/>
</dbReference>
<dbReference type="InterPro" id="IPR029016">
    <property type="entry name" value="GAF-like_dom_sf"/>
</dbReference>
<dbReference type="PANTHER" id="PTHR30136:SF24">
    <property type="entry name" value="HTH-TYPE TRANSCRIPTIONAL REPRESSOR ALLR"/>
    <property type="match status" value="1"/>
</dbReference>
<accession>A0A222VRK7</accession>
<organism evidence="4 5">
    <name type="scientific">Prauserella marina</name>
    <dbReference type="NCBI Taxonomy" id="530584"/>
    <lineage>
        <taxon>Bacteria</taxon>
        <taxon>Bacillati</taxon>
        <taxon>Actinomycetota</taxon>
        <taxon>Actinomycetes</taxon>
        <taxon>Pseudonocardiales</taxon>
        <taxon>Pseudonocardiaceae</taxon>
        <taxon>Prauserella</taxon>
    </lineage>
</organism>
<dbReference type="GO" id="GO:0003677">
    <property type="term" value="F:DNA binding"/>
    <property type="evidence" value="ECO:0007669"/>
    <property type="project" value="UniProtKB-KW"/>
</dbReference>
<keyword evidence="3" id="KW-0804">Transcription</keyword>
<dbReference type="RefSeq" id="WP_091808748.1">
    <property type="nucleotide sequence ID" value="NZ_CP016353.1"/>
</dbReference>
<evidence type="ECO:0000313" key="5">
    <source>
        <dbReference type="Proteomes" id="UP000199494"/>
    </source>
</evidence>
<evidence type="ECO:0000256" key="1">
    <source>
        <dbReference type="ARBA" id="ARBA00023015"/>
    </source>
</evidence>
<dbReference type="Gene3D" id="3.30.450.40">
    <property type="match status" value="1"/>
</dbReference>
<dbReference type="CDD" id="cd00090">
    <property type="entry name" value="HTH_ARSR"/>
    <property type="match status" value="1"/>
</dbReference>
<dbReference type="Pfam" id="PF01614">
    <property type="entry name" value="IclR_C"/>
    <property type="match status" value="1"/>
</dbReference>
<keyword evidence="1" id="KW-0805">Transcription regulation</keyword>
<dbReference type="InterPro" id="IPR011991">
    <property type="entry name" value="ArsR-like_HTH"/>
</dbReference>
<dbReference type="SMART" id="SM00346">
    <property type="entry name" value="HTH_ICLR"/>
    <property type="match status" value="1"/>
</dbReference>
<dbReference type="OrthoDB" id="3632743at2"/>
<name>A0A222VRK7_9PSEU</name>
<dbReference type="Gene3D" id="1.10.10.10">
    <property type="entry name" value="Winged helix-like DNA-binding domain superfamily/Winged helix DNA-binding domain"/>
    <property type="match status" value="1"/>
</dbReference>
<dbReference type="SUPFAM" id="SSF55781">
    <property type="entry name" value="GAF domain-like"/>
    <property type="match status" value="1"/>
</dbReference>
<evidence type="ECO:0000256" key="2">
    <source>
        <dbReference type="ARBA" id="ARBA00023125"/>
    </source>
</evidence>
<keyword evidence="2 4" id="KW-0238">DNA-binding</keyword>
<evidence type="ECO:0000256" key="3">
    <source>
        <dbReference type="ARBA" id="ARBA00023163"/>
    </source>
</evidence>
<dbReference type="AlphaFoldDB" id="A0A222VRK7"/>
<dbReference type="PANTHER" id="PTHR30136">
    <property type="entry name" value="HELIX-TURN-HELIX TRANSCRIPTIONAL REGULATOR, ICLR FAMILY"/>
    <property type="match status" value="1"/>
</dbReference>